<gene>
    <name evidence="1" type="ORF">pdam_00015621</name>
</gene>
<dbReference type="AlphaFoldDB" id="A0A3M6UQM9"/>
<dbReference type="PANTHER" id="PTHR46670:SF3">
    <property type="entry name" value="ENDONUCLEASE_EXONUCLEASE_PHOSPHATASE DOMAIN-CONTAINING PROTEIN"/>
    <property type="match status" value="1"/>
</dbReference>
<dbReference type="Proteomes" id="UP000275408">
    <property type="component" value="Unassembled WGS sequence"/>
</dbReference>
<reference evidence="1 2" key="1">
    <citation type="journal article" date="2018" name="Sci. Rep.">
        <title>Comparative analysis of the Pocillopora damicornis genome highlights role of immune system in coral evolution.</title>
        <authorList>
            <person name="Cunning R."/>
            <person name="Bay R.A."/>
            <person name="Gillette P."/>
            <person name="Baker A.C."/>
            <person name="Traylor-Knowles N."/>
        </authorList>
    </citation>
    <scope>NUCLEOTIDE SEQUENCE [LARGE SCALE GENOMIC DNA]</scope>
    <source>
        <strain evidence="1">RSMAS</strain>
        <tissue evidence="1">Whole animal</tissue>
    </source>
</reference>
<evidence type="ECO:0000313" key="1">
    <source>
        <dbReference type="EMBL" id="RMX55945.1"/>
    </source>
</evidence>
<dbReference type="PANTHER" id="PTHR46670">
    <property type="entry name" value="ENDO/EXONUCLEASE/PHOSPHATASE DOMAIN-CONTAINING PROTEIN"/>
    <property type="match status" value="1"/>
</dbReference>
<name>A0A3M6UQM9_POCDA</name>
<proteinExistence type="predicted"/>
<comment type="caution">
    <text evidence="1">The sequence shown here is derived from an EMBL/GenBank/DDBJ whole genome shotgun (WGS) entry which is preliminary data.</text>
</comment>
<keyword evidence="2" id="KW-1185">Reference proteome</keyword>
<dbReference type="OrthoDB" id="5989102at2759"/>
<evidence type="ECO:0008006" key="3">
    <source>
        <dbReference type="Google" id="ProtNLM"/>
    </source>
</evidence>
<protein>
    <recommendedName>
        <fullName evidence="3">Endonuclease/exonuclease/phosphatase domain-containing protein</fullName>
    </recommendedName>
</protein>
<evidence type="ECO:0000313" key="2">
    <source>
        <dbReference type="Proteomes" id="UP000275408"/>
    </source>
</evidence>
<feature type="non-terminal residue" evidence="1">
    <location>
        <position position="257"/>
    </location>
</feature>
<dbReference type="STRING" id="46731.A0A3M6UQM9"/>
<sequence length="257" mass="29996">MGHILDLIITRSSDNIIKGTPSPDCFLSDHCSVLCFLNVTKVLAIVKYINFRKLKSLDLVAFKNDIPGKLYDNCMRSILDRHAPMTSKRVFTRPSAPWMSSNIMEAKRQRRQAERKWRFFKCQSDPAVFKRKRNHVTFLMNEARRVYYCTLIAENSHDQKHMFKVSKKLLNITGTPVLPRHEDKQKLAYEMGMFFMKIFDSLLFKFSSLSQEEVHDLFRTSNKKSCGLDPIPTKLLLDCLDVLLPTITKMINYSLEY</sequence>
<accession>A0A3M6UQM9</accession>
<dbReference type="EMBL" id="RCHS01000981">
    <property type="protein sequence ID" value="RMX55945.1"/>
    <property type="molecule type" value="Genomic_DNA"/>
</dbReference>
<organism evidence="1 2">
    <name type="scientific">Pocillopora damicornis</name>
    <name type="common">Cauliflower coral</name>
    <name type="synonym">Millepora damicornis</name>
    <dbReference type="NCBI Taxonomy" id="46731"/>
    <lineage>
        <taxon>Eukaryota</taxon>
        <taxon>Metazoa</taxon>
        <taxon>Cnidaria</taxon>
        <taxon>Anthozoa</taxon>
        <taxon>Hexacorallia</taxon>
        <taxon>Scleractinia</taxon>
        <taxon>Astrocoeniina</taxon>
        <taxon>Pocilloporidae</taxon>
        <taxon>Pocillopora</taxon>
    </lineage>
</organism>